<dbReference type="SMART" id="SM00850">
    <property type="entry name" value="LytTR"/>
    <property type="match status" value="1"/>
</dbReference>
<dbReference type="OrthoDB" id="1646880at2"/>
<proteinExistence type="predicted"/>
<evidence type="ECO:0000313" key="3">
    <source>
        <dbReference type="EMBL" id="SHM83850.1"/>
    </source>
</evidence>
<feature type="modified residue" description="4-aspartylphosphate" evidence="1">
    <location>
        <position position="53"/>
    </location>
</feature>
<dbReference type="GO" id="GO:0000156">
    <property type="term" value="F:phosphorelay response regulator activity"/>
    <property type="evidence" value="ECO:0007669"/>
    <property type="project" value="InterPro"/>
</dbReference>
<dbReference type="Gene3D" id="3.40.50.2300">
    <property type="match status" value="1"/>
</dbReference>
<feature type="domain" description="Response regulatory" evidence="2">
    <location>
        <begin position="2"/>
        <end position="113"/>
    </location>
</feature>
<dbReference type="PROSITE" id="PS50110">
    <property type="entry name" value="RESPONSE_REGULATORY"/>
    <property type="match status" value="1"/>
</dbReference>
<dbReference type="RefSeq" id="WP_073093855.1">
    <property type="nucleotide sequence ID" value="NZ_FRCY01000004.1"/>
</dbReference>
<evidence type="ECO:0000259" key="2">
    <source>
        <dbReference type="PROSITE" id="PS50110"/>
    </source>
</evidence>
<organism evidence="3 4">
    <name type="scientific">Cyclobacterium lianum</name>
    <dbReference type="NCBI Taxonomy" id="388280"/>
    <lineage>
        <taxon>Bacteria</taxon>
        <taxon>Pseudomonadati</taxon>
        <taxon>Bacteroidota</taxon>
        <taxon>Cytophagia</taxon>
        <taxon>Cytophagales</taxon>
        <taxon>Cyclobacteriaceae</taxon>
        <taxon>Cyclobacterium</taxon>
    </lineage>
</organism>
<gene>
    <name evidence="3" type="ORF">SAMN04488057_10422</name>
</gene>
<reference evidence="3 4" key="1">
    <citation type="submission" date="2016-11" db="EMBL/GenBank/DDBJ databases">
        <authorList>
            <person name="Jaros S."/>
            <person name="Januszkiewicz K."/>
            <person name="Wedrychowicz H."/>
        </authorList>
    </citation>
    <scope>NUCLEOTIDE SEQUENCE [LARGE SCALE GENOMIC DNA]</scope>
    <source>
        <strain evidence="3 4">CGMCC 1.6102</strain>
    </source>
</reference>
<dbReference type="PANTHER" id="PTHR37299:SF1">
    <property type="entry name" value="STAGE 0 SPORULATION PROTEIN A HOMOLOG"/>
    <property type="match status" value="1"/>
</dbReference>
<dbReference type="InterPro" id="IPR046947">
    <property type="entry name" value="LytR-like"/>
</dbReference>
<dbReference type="InterPro" id="IPR001789">
    <property type="entry name" value="Sig_transdc_resp-reg_receiver"/>
</dbReference>
<dbReference type="Pfam" id="PF00072">
    <property type="entry name" value="Response_reg"/>
    <property type="match status" value="1"/>
</dbReference>
<keyword evidence="1" id="KW-0597">Phosphoprotein</keyword>
<evidence type="ECO:0000256" key="1">
    <source>
        <dbReference type="PROSITE-ProRule" id="PRU00169"/>
    </source>
</evidence>
<dbReference type="EMBL" id="FRCY01000004">
    <property type="protein sequence ID" value="SHM83850.1"/>
    <property type="molecule type" value="Genomic_DNA"/>
</dbReference>
<dbReference type="STRING" id="388280.SAMN04488057_10422"/>
<dbReference type="InterPro" id="IPR007492">
    <property type="entry name" value="LytTR_DNA-bd_dom"/>
</dbReference>
<sequence>MKCIIVEDQPPAQRILKKYLEDLGTCTLAGTFSDPIKAMAFLQQENVDLLFLDINLPKISGIELLKSLPFKPKVILTTAHPEYALESYELDVVDYLLKPFSFQRFVKAIGKIPTRQDAPESSPYDSGKECFIKVGYDHVRIAFTDIHFIMSDGDYSEISLAEKKYISSEPLKNWLGILDERIFIRVHKSFIVNVTEISKISGNQIFMLNGKMVPLGRAYKDTFMDRFVR</sequence>
<protein>
    <submittedName>
        <fullName evidence="3">Two component transcriptional regulator, LytTR family</fullName>
    </submittedName>
</protein>
<keyword evidence="4" id="KW-1185">Reference proteome</keyword>
<dbReference type="AlphaFoldDB" id="A0A1M7M015"/>
<dbReference type="Proteomes" id="UP000184513">
    <property type="component" value="Unassembled WGS sequence"/>
</dbReference>
<dbReference type="Gene3D" id="2.40.50.1020">
    <property type="entry name" value="LytTr DNA-binding domain"/>
    <property type="match status" value="1"/>
</dbReference>
<dbReference type="GO" id="GO:0003677">
    <property type="term" value="F:DNA binding"/>
    <property type="evidence" value="ECO:0007669"/>
    <property type="project" value="InterPro"/>
</dbReference>
<evidence type="ECO:0000313" key="4">
    <source>
        <dbReference type="Proteomes" id="UP000184513"/>
    </source>
</evidence>
<dbReference type="SMART" id="SM00448">
    <property type="entry name" value="REC"/>
    <property type="match status" value="1"/>
</dbReference>
<name>A0A1M7M015_9BACT</name>
<dbReference type="PANTHER" id="PTHR37299">
    <property type="entry name" value="TRANSCRIPTIONAL REGULATOR-RELATED"/>
    <property type="match status" value="1"/>
</dbReference>
<dbReference type="InterPro" id="IPR011006">
    <property type="entry name" value="CheY-like_superfamily"/>
</dbReference>
<dbReference type="Pfam" id="PF04397">
    <property type="entry name" value="LytTR"/>
    <property type="match status" value="1"/>
</dbReference>
<dbReference type="SUPFAM" id="SSF52172">
    <property type="entry name" value="CheY-like"/>
    <property type="match status" value="1"/>
</dbReference>
<accession>A0A1M7M015</accession>